<organism evidence="2 3">
    <name type="scientific">Hymenobacter coccineus</name>
    <dbReference type="NCBI Taxonomy" id="1908235"/>
    <lineage>
        <taxon>Bacteria</taxon>
        <taxon>Pseudomonadati</taxon>
        <taxon>Bacteroidota</taxon>
        <taxon>Cytophagia</taxon>
        <taxon>Cytophagales</taxon>
        <taxon>Hymenobacteraceae</taxon>
        <taxon>Hymenobacter</taxon>
    </lineage>
</organism>
<proteinExistence type="predicted"/>
<comment type="caution">
    <text evidence="2">The sequence shown here is derived from an EMBL/GenBank/DDBJ whole genome shotgun (WGS) entry which is preliminary data.</text>
</comment>
<dbReference type="AlphaFoldDB" id="A0A1G1TM22"/>
<dbReference type="InterPro" id="IPR007235">
    <property type="entry name" value="Glyco_trans_28_C"/>
</dbReference>
<dbReference type="EMBL" id="MDZA01000022">
    <property type="protein sequence ID" value="OGX91928.1"/>
    <property type="molecule type" value="Genomic_DNA"/>
</dbReference>
<evidence type="ECO:0000259" key="1">
    <source>
        <dbReference type="Pfam" id="PF04101"/>
    </source>
</evidence>
<evidence type="ECO:0000313" key="3">
    <source>
        <dbReference type="Proteomes" id="UP000177506"/>
    </source>
</evidence>
<sequence length="171" mass="19386">MIFITVGTQAPFDRLLETIDKIAGIYPAKEFVAQTLMSEYKPINLKTVDFLEPKEFDTLFDSAELIVSHAGIGTIISALAKHKPLLIMPRKAEFGEHRNDHQLMTATRFQTLKYVHVAQDEQEMSAMLNKILDTESAKVLHKMGHYASVELINSLKQFIANFETPRVNPNK</sequence>
<feature type="domain" description="Glycosyl transferase family 28 C-terminal" evidence="1">
    <location>
        <begin position="1"/>
        <end position="136"/>
    </location>
</feature>
<dbReference type="Pfam" id="PF04101">
    <property type="entry name" value="Glyco_tran_28_C"/>
    <property type="match status" value="1"/>
</dbReference>
<dbReference type="Gene3D" id="3.40.50.2000">
    <property type="entry name" value="Glycogen Phosphorylase B"/>
    <property type="match status" value="1"/>
</dbReference>
<protein>
    <recommendedName>
        <fullName evidence="1">Glycosyl transferase family 28 C-terminal domain-containing protein</fullName>
    </recommendedName>
</protein>
<gene>
    <name evidence="2" type="ORF">BEN49_03820</name>
</gene>
<keyword evidence="3" id="KW-1185">Reference proteome</keyword>
<dbReference type="Proteomes" id="UP000177506">
    <property type="component" value="Unassembled WGS sequence"/>
</dbReference>
<reference evidence="2 3" key="1">
    <citation type="submission" date="2016-08" db="EMBL/GenBank/DDBJ databases">
        <title>Hymenobacter coccineus sp. nov., Hymenobacter lapidarius sp. nov. and Hymenobacter glacialis sp. nov., isolated from Antarctic soil.</title>
        <authorList>
            <person name="Sedlacek I."/>
            <person name="Kralova S."/>
            <person name="Kyrova K."/>
            <person name="Maslanova I."/>
            <person name="Stankova E."/>
            <person name="Vrbovska V."/>
            <person name="Nemec M."/>
            <person name="Bartak M."/>
            <person name="Svec P."/>
            <person name="Busse H.-J."/>
            <person name="Pantucek R."/>
        </authorList>
    </citation>
    <scope>NUCLEOTIDE SEQUENCE [LARGE SCALE GENOMIC DNA]</scope>
    <source>
        <strain evidence="2 3">CCM 8649</strain>
    </source>
</reference>
<name>A0A1G1TM22_9BACT</name>
<dbReference type="RefSeq" id="WP_070739931.1">
    <property type="nucleotide sequence ID" value="NZ_MDZA01000022.1"/>
</dbReference>
<dbReference type="OrthoDB" id="9814973at2"/>
<evidence type="ECO:0000313" key="2">
    <source>
        <dbReference type="EMBL" id="OGX91928.1"/>
    </source>
</evidence>
<dbReference type="SUPFAM" id="SSF53756">
    <property type="entry name" value="UDP-Glycosyltransferase/glycogen phosphorylase"/>
    <property type="match status" value="1"/>
</dbReference>
<dbReference type="GO" id="GO:0016758">
    <property type="term" value="F:hexosyltransferase activity"/>
    <property type="evidence" value="ECO:0007669"/>
    <property type="project" value="InterPro"/>
</dbReference>
<accession>A0A1G1TM22</accession>